<dbReference type="Proteomes" id="UP000314294">
    <property type="component" value="Unassembled WGS sequence"/>
</dbReference>
<dbReference type="AlphaFoldDB" id="A0A4Z2IQ29"/>
<organism evidence="2 3">
    <name type="scientific">Liparis tanakae</name>
    <name type="common">Tanaka's snailfish</name>
    <dbReference type="NCBI Taxonomy" id="230148"/>
    <lineage>
        <taxon>Eukaryota</taxon>
        <taxon>Metazoa</taxon>
        <taxon>Chordata</taxon>
        <taxon>Craniata</taxon>
        <taxon>Vertebrata</taxon>
        <taxon>Euteleostomi</taxon>
        <taxon>Actinopterygii</taxon>
        <taxon>Neopterygii</taxon>
        <taxon>Teleostei</taxon>
        <taxon>Neoteleostei</taxon>
        <taxon>Acanthomorphata</taxon>
        <taxon>Eupercaria</taxon>
        <taxon>Perciformes</taxon>
        <taxon>Cottioidei</taxon>
        <taxon>Cottales</taxon>
        <taxon>Liparidae</taxon>
        <taxon>Liparis</taxon>
    </lineage>
</organism>
<dbReference type="EMBL" id="SRLO01000066">
    <property type="protein sequence ID" value="TNN79312.1"/>
    <property type="molecule type" value="Genomic_DNA"/>
</dbReference>
<feature type="region of interest" description="Disordered" evidence="1">
    <location>
        <begin position="1"/>
        <end position="67"/>
    </location>
</feature>
<keyword evidence="3" id="KW-1185">Reference proteome</keyword>
<name>A0A4Z2IQ29_9TELE</name>
<sequence length="67" mass="7281">MLRGGGSNCGVSFHPTSRFRDNPSQSEESVRVTSQHGSQEETQSVSERRSPALARHPRPSCCPLASL</sequence>
<accession>A0A4Z2IQ29</accession>
<reference evidence="2 3" key="1">
    <citation type="submission" date="2019-03" db="EMBL/GenBank/DDBJ databases">
        <title>First draft genome of Liparis tanakae, snailfish: a comprehensive survey of snailfish specific genes.</title>
        <authorList>
            <person name="Kim W."/>
            <person name="Song I."/>
            <person name="Jeong J.-H."/>
            <person name="Kim D."/>
            <person name="Kim S."/>
            <person name="Ryu S."/>
            <person name="Song J.Y."/>
            <person name="Lee S.K."/>
        </authorList>
    </citation>
    <scope>NUCLEOTIDE SEQUENCE [LARGE SCALE GENOMIC DNA]</scope>
    <source>
        <tissue evidence="2">Muscle</tissue>
    </source>
</reference>
<comment type="caution">
    <text evidence="2">The sequence shown here is derived from an EMBL/GenBank/DDBJ whole genome shotgun (WGS) entry which is preliminary data.</text>
</comment>
<evidence type="ECO:0000256" key="1">
    <source>
        <dbReference type="SAM" id="MobiDB-lite"/>
    </source>
</evidence>
<proteinExistence type="predicted"/>
<evidence type="ECO:0000313" key="2">
    <source>
        <dbReference type="EMBL" id="TNN79312.1"/>
    </source>
</evidence>
<evidence type="ECO:0000313" key="3">
    <source>
        <dbReference type="Proteomes" id="UP000314294"/>
    </source>
</evidence>
<feature type="compositionally biased region" description="Polar residues" evidence="1">
    <location>
        <begin position="22"/>
        <end position="45"/>
    </location>
</feature>
<protein>
    <submittedName>
        <fullName evidence="2">Uncharacterized protein</fullName>
    </submittedName>
</protein>
<gene>
    <name evidence="2" type="ORF">EYF80_010557</name>
</gene>